<dbReference type="Gene3D" id="1.20.1440.110">
    <property type="entry name" value="acylaminoacyl peptidase"/>
    <property type="match status" value="1"/>
</dbReference>
<organism evidence="1 2">
    <name type="scientific">Bradyrhizobium ontarionense</name>
    <dbReference type="NCBI Taxonomy" id="2898149"/>
    <lineage>
        <taxon>Bacteria</taxon>
        <taxon>Pseudomonadati</taxon>
        <taxon>Pseudomonadota</taxon>
        <taxon>Alphaproteobacteria</taxon>
        <taxon>Hyphomicrobiales</taxon>
        <taxon>Nitrobacteraceae</taxon>
        <taxon>Bradyrhizobium</taxon>
    </lineage>
</organism>
<dbReference type="RefSeq" id="WP_231325081.1">
    <property type="nucleotide sequence ID" value="NZ_CP088156.1"/>
</dbReference>
<keyword evidence="2" id="KW-1185">Reference proteome</keyword>
<name>A0ABY3RGN4_9BRAD</name>
<dbReference type="Gene3D" id="3.40.50.1820">
    <property type="entry name" value="alpha/beta hydrolase"/>
    <property type="match status" value="1"/>
</dbReference>
<protein>
    <recommendedName>
        <fullName evidence="3">Dienelactone hydrolase</fullName>
    </recommendedName>
</protein>
<sequence length="369" mass="40374">MMKPEGSLRALGPWSEREDLCDAFARLLDTTPEGGAEFAECLAVAQRIDGDDEESWYREWMRCAQAMRSGASAMAEAGALEGGRGKWLRAVDYYDVAASPFDSCIARQQAVAAGIRDCALDYLNHGVRSGEVVTIPWRTDYPLEAYFLPAPNRREPAPTVICICEPGRRKEKSLLMLAGHAAQRGLSLLVVDLLGPGPANRFDEIVGHHDLESAIASVMDYVSARDDVDDGRIAVLADDWSSSFVARGIVLDPRYAAAVCDAGLWDIHERVCLSRRLTPNERACLPGASDCRVARQIMCPILVALPDRGWLRADIATRLVAQMKREHPDVTLKIFAGCQGASDEAQAQANAFIFDWIASRLAGAPNRQS</sequence>
<evidence type="ECO:0000313" key="1">
    <source>
        <dbReference type="EMBL" id="UFZ06197.1"/>
    </source>
</evidence>
<gene>
    <name evidence="1" type="ORF">LQG66_07815</name>
</gene>
<reference evidence="1" key="1">
    <citation type="journal article" date="2024" name="Antonie Van Leeuwenhoek">
        <title>Bradyrhizobium ontarionense sp. nov., a novel bacterial symbiont isolated from Aeschynomene indica (Indian jointvetch), harbours photosynthesis, nitrogen fixation and nitrous oxide (N2O) reductase genes.</title>
        <authorList>
            <person name="Bromfield E.S.P."/>
            <person name="Cloutier S."/>
        </authorList>
    </citation>
    <scope>NUCLEOTIDE SEQUENCE</scope>
    <source>
        <strain evidence="1">A19</strain>
    </source>
</reference>
<dbReference type="SUPFAM" id="SSF53474">
    <property type="entry name" value="alpha/beta-Hydrolases"/>
    <property type="match status" value="1"/>
</dbReference>
<evidence type="ECO:0000313" key="2">
    <source>
        <dbReference type="Proteomes" id="UP001431010"/>
    </source>
</evidence>
<dbReference type="Proteomes" id="UP001431010">
    <property type="component" value="Chromosome"/>
</dbReference>
<dbReference type="InterPro" id="IPR029058">
    <property type="entry name" value="AB_hydrolase_fold"/>
</dbReference>
<proteinExistence type="predicted"/>
<evidence type="ECO:0008006" key="3">
    <source>
        <dbReference type="Google" id="ProtNLM"/>
    </source>
</evidence>
<dbReference type="EMBL" id="CP088156">
    <property type="protein sequence ID" value="UFZ06197.1"/>
    <property type="molecule type" value="Genomic_DNA"/>
</dbReference>
<accession>A0ABY3RGN4</accession>